<proteinExistence type="predicted"/>
<accession>A0ABT9Q7C0</accession>
<dbReference type="Gene3D" id="1.10.10.2840">
    <property type="entry name" value="PucR C-terminal helix-turn-helix domain"/>
    <property type="match status" value="1"/>
</dbReference>
<gene>
    <name evidence="3" type="ORF">J2853_001866</name>
</gene>
<dbReference type="InterPro" id="IPR051448">
    <property type="entry name" value="CdaR-like_regulators"/>
</dbReference>
<dbReference type="PANTHER" id="PTHR33744:SF1">
    <property type="entry name" value="DNA-BINDING TRANSCRIPTIONAL ACTIVATOR ADER"/>
    <property type="match status" value="1"/>
</dbReference>
<dbReference type="InterPro" id="IPR012914">
    <property type="entry name" value="PucR_dom"/>
</dbReference>
<organism evidence="3 4">
    <name type="scientific">Streptosporangium lutulentum</name>
    <dbReference type="NCBI Taxonomy" id="1461250"/>
    <lineage>
        <taxon>Bacteria</taxon>
        <taxon>Bacillati</taxon>
        <taxon>Actinomycetota</taxon>
        <taxon>Actinomycetes</taxon>
        <taxon>Streptosporangiales</taxon>
        <taxon>Streptosporangiaceae</taxon>
        <taxon>Streptosporangium</taxon>
    </lineage>
</organism>
<dbReference type="InterPro" id="IPR042070">
    <property type="entry name" value="PucR_C-HTH_sf"/>
</dbReference>
<dbReference type="EMBL" id="JAUSQU010000001">
    <property type="protein sequence ID" value="MDP9842655.1"/>
    <property type="molecule type" value="Genomic_DNA"/>
</dbReference>
<name>A0ABT9Q7C0_9ACTN</name>
<dbReference type="InterPro" id="IPR025736">
    <property type="entry name" value="PucR_C-HTH_dom"/>
</dbReference>
<evidence type="ECO:0000259" key="1">
    <source>
        <dbReference type="Pfam" id="PF07905"/>
    </source>
</evidence>
<feature type="domain" description="PucR C-terminal helix-turn-helix" evidence="2">
    <location>
        <begin position="422"/>
        <end position="478"/>
    </location>
</feature>
<keyword evidence="4" id="KW-1185">Reference proteome</keyword>
<sequence length="486" mass="52512">MDSHKLTVEDLLSFPALQLRLLAGEAGLSRSVSWAHVSELEDPTPWLLGAEVIMTTGLAVPRTAARQRAYLERLDDAGVAALALSAQLHVPPLHRAFLVAARERGIPVLEVPLAVPFIAVAQEVAAAVQEDAAQRLGAQLQVFGALRWLAAEDLDTVTLFHRLERLSGYAVFLCTPQGRPLLAGVPVPPDLAVLPSEPDAPPTIPGGFVLPVPAPGGPAGFLVAFERGGARPAGLAVAQHIATVAALQLARARHERETLRREGAETLAELLQDVLDLSTARRRLIRMGLNVEAETVLLVARGVSDDALRRALDDQPHLMLRRGEDRYVLCAPEAGAVVAALPGIAAGVSRPFPPGESTRVAQREAVWAATRAAEFGRPLVHYGDDTTGRWLPDDPWVLTALVENVLGEVLRYDSERGSRLLFSVRVWMERDRRAEDAAAVLHVHPNTLAYRLRRFAELTGRDLSSTTAFAEVWLAIRAAGQLGLMD</sequence>
<dbReference type="Pfam" id="PF07905">
    <property type="entry name" value="PucR"/>
    <property type="match status" value="1"/>
</dbReference>
<comment type="caution">
    <text evidence="3">The sequence shown here is derived from an EMBL/GenBank/DDBJ whole genome shotgun (WGS) entry which is preliminary data.</text>
</comment>
<dbReference type="RefSeq" id="WP_307556547.1">
    <property type="nucleotide sequence ID" value="NZ_JAUSQU010000001.1"/>
</dbReference>
<evidence type="ECO:0000313" key="3">
    <source>
        <dbReference type="EMBL" id="MDP9842655.1"/>
    </source>
</evidence>
<dbReference type="Pfam" id="PF13556">
    <property type="entry name" value="HTH_30"/>
    <property type="match status" value="1"/>
</dbReference>
<reference evidence="3 4" key="1">
    <citation type="submission" date="2023-07" db="EMBL/GenBank/DDBJ databases">
        <title>Sequencing the genomes of 1000 actinobacteria strains.</title>
        <authorList>
            <person name="Klenk H.-P."/>
        </authorList>
    </citation>
    <scope>NUCLEOTIDE SEQUENCE [LARGE SCALE GENOMIC DNA]</scope>
    <source>
        <strain evidence="3 4">DSM 46740</strain>
    </source>
</reference>
<dbReference type="PANTHER" id="PTHR33744">
    <property type="entry name" value="CARBOHYDRATE DIACID REGULATOR"/>
    <property type="match status" value="1"/>
</dbReference>
<evidence type="ECO:0000259" key="2">
    <source>
        <dbReference type="Pfam" id="PF13556"/>
    </source>
</evidence>
<protein>
    <submittedName>
        <fullName evidence="3">Purine catabolism regulator</fullName>
    </submittedName>
</protein>
<dbReference type="Proteomes" id="UP001225356">
    <property type="component" value="Unassembled WGS sequence"/>
</dbReference>
<evidence type="ECO:0000313" key="4">
    <source>
        <dbReference type="Proteomes" id="UP001225356"/>
    </source>
</evidence>
<feature type="domain" description="Purine catabolism PurC-like" evidence="1">
    <location>
        <begin position="10"/>
        <end position="127"/>
    </location>
</feature>